<comment type="caution">
    <text evidence="2">The sequence shown here is derived from an EMBL/GenBank/DDBJ whole genome shotgun (WGS) entry which is preliminary data.</text>
</comment>
<reference evidence="2 3" key="1">
    <citation type="submission" date="2024-06" db="EMBL/GenBank/DDBJ databases">
        <authorList>
            <person name="Li Z."/>
            <person name="Jiang Y."/>
        </authorList>
    </citation>
    <scope>NUCLEOTIDE SEQUENCE [LARGE SCALE GENOMIC DNA]</scope>
    <source>
        <strain evidence="2 3">HSW-8</strain>
    </source>
</reference>
<dbReference type="EMBL" id="JBEPIJ010000005">
    <property type="protein sequence ID" value="MES0873592.1"/>
    <property type="molecule type" value="Genomic_DNA"/>
</dbReference>
<dbReference type="InterPro" id="IPR005572">
    <property type="entry name" value="Anti-sigma_E_RseA_N"/>
</dbReference>
<dbReference type="Proteomes" id="UP001465331">
    <property type="component" value="Unassembled WGS sequence"/>
</dbReference>
<dbReference type="Gene3D" id="1.10.10.880">
    <property type="entry name" value="Anti sigma-E protein RseA, N-terminal domain"/>
    <property type="match status" value="1"/>
</dbReference>
<sequence>MAKDSLSALLDGECSPDELDRILDEMQRSPELKATWSRLCLGRDAREGVIVRKAQPCICAEVMRRLDAQDPAPRAKVVPLVAAAAPRRWTRWKPALGLAAAACVAAVAVTIGVQAPSDPAAAPGLAEPQRAMPVAAPSKGGRAGALQVVSAGAENLPQQALSDELRQYMIEHSSALADRGMGATLSYARFAAHSAGDSGLQPVSFGVSGEKP</sequence>
<feature type="domain" description="Anti sigma-E protein RseA N-terminal" evidence="1">
    <location>
        <begin position="1"/>
        <end position="90"/>
    </location>
</feature>
<protein>
    <submittedName>
        <fullName evidence="2">Sigma-E factor negative regulatory protein</fullName>
    </submittedName>
</protein>
<accession>A0ABV2A8M5</accession>
<proteinExistence type="predicted"/>
<dbReference type="SUPFAM" id="SSF89069">
    <property type="entry name" value="N-terminal, cytoplasmic domain of anti-sigmaE factor RseA"/>
    <property type="match status" value="1"/>
</dbReference>
<dbReference type="InterPro" id="IPR036147">
    <property type="entry name" value="Anti-sigma_E_RseA_N_sf"/>
</dbReference>
<dbReference type="CDD" id="cd16328">
    <property type="entry name" value="RseA_N"/>
    <property type="match status" value="1"/>
</dbReference>
<dbReference type="RefSeq" id="WP_352888360.1">
    <property type="nucleotide sequence ID" value="NZ_JBEPIJ010000005.1"/>
</dbReference>
<name>A0ABV2A8M5_9GAMM</name>
<evidence type="ECO:0000313" key="2">
    <source>
        <dbReference type="EMBL" id="MES0873592.1"/>
    </source>
</evidence>
<keyword evidence="3" id="KW-1185">Reference proteome</keyword>
<dbReference type="PANTHER" id="PTHR38104:SF1">
    <property type="entry name" value="ANTI-SIGMA-E FACTOR RSEA"/>
    <property type="match status" value="1"/>
</dbReference>
<dbReference type="PANTHER" id="PTHR38104">
    <property type="match status" value="1"/>
</dbReference>
<gene>
    <name evidence="2" type="ORF">ABSH63_06190</name>
</gene>
<organism evidence="2 3">
    <name type="scientific">Sinimarinibacterium thermocellulolyticum</name>
    <dbReference type="NCBI Taxonomy" id="3170016"/>
    <lineage>
        <taxon>Bacteria</taxon>
        <taxon>Pseudomonadati</taxon>
        <taxon>Pseudomonadota</taxon>
        <taxon>Gammaproteobacteria</taxon>
        <taxon>Nevskiales</taxon>
        <taxon>Nevskiaceae</taxon>
        <taxon>Sinimarinibacterium</taxon>
    </lineage>
</organism>
<dbReference type="InterPro" id="IPR052383">
    <property type="entry name" value="Anti-sigma-E_RseA-like"/>
</dbReference>
<dbReference type="Pfam" id="PF03872">
    <property type="entry name" value="RseA_N"/>
    <property type="match status" value="1"/>
</dbReference>
<evidence type="ECO:0000313" key="3">
    <source>
        <dbReference type="Proteomes" id="UP001465331"/>
    </source>
</evidence>
<evidence type="ECO:0000259" key="1">
    <source>
        <dbReference type="Pfam" id="PF03872"/>
    </source>
</evidence>